<proteinExistence type="predicted"/>
<dbReference type="Gene3D" id="1.20.1600.10">
    <property type="entry name" value="Outer membrane efflux proteins (OEP)"/>
    <property type="match status" value="1"/>
</dbReference>
<accession>A0A4R2KLY7</accession>
<name>A0A4R2KLY7_9GAMM</name>
<sequence length="401" mass="43947">MPGNLMKSWLLAVCLVAGVTVVVGAARAQQASTLSLQEVLAATLAYHGEGEAEAADASAGAGILGGLPVLSALHVQSDLDRGTDETEVSLNLPVKSGLRRRLDNSLSGLETRLDQANRDYRAWYFSGLIRETVWAHRLASVQIEQARKRVQLLSELEARAELQVRAGATPEYSLLLTGQERLDAELLLADREAAQREAALRFQALTGLPTVPADIAETAPLPERPNYATHPRLMLLELGQAQSRAVAGLSEPQAANWNLALVARDFAGPAQDERQYGLAVDVPLGMLEVRNRGAESQKAAAQRDAARQRDEAQLEIRSQWQTLRSDEQRLRTRQRLLEESARLGEQIEAQLLSLRTGNEVEAELVLRRLIDVLDRRGELALIASEIHRNAARQRQTAGQSL</sequence>
<dbReference type="AlphaFoldDB" id="A0A4R2KLY7"/>
<dbReference type="GO" id="GO:0015562">
    <property type="term" value="F:efflux transmembrane transporter activity"/>
    <property type="evidence" value="ECO:0007669"/>
    <property type="project" value="InterPro"/>
</dbReference>
<evidence type="ECO:0008006" key="3">
    <source>
        <dbReference type="Google" id="ProtNLM"/>
    </source>
</evidence>
<evidence type="ECO:0000313" key="2">
    <source>
        <dbReference type="Proteomes" id="UP000294980"/>
    </source>
</evidence>
<gene>
    <name evidence="1" type="ORF">EV688_11262</name>
</gene>
<evidence type="ECO:0000313" key="1">
    <source>
        <dbReference type="EMBL" id="TCO74703.1"/>
    </source>
</evidence>
<comment type="caution">
    <text evidence="1">The sequence shown here is derived from an EMBL/GenBank/DDBJ whole genome shotgun (WGS) entry which is preliminary data.</text>
</comment>
<reference evidence="1 2" key="1">
    <citation type="submission" date="2019-03" db="EMBL/GenBank/DDBJ databases">
        <title>Genomic Encyclopedia of Type Strains, Phase IV (KMG-IV): sequencing the most valuable type-strain genomes for metagenomic binning, comparative biology and taxonomic classification.</title>
        <authorList>
            <person name="Goeker M."/>
        </authorList>
    </citation>
    <scope>NUCLEOTIDE SEQUENCE [LARGE SCALE GENOMIC DNA]</scope>
    <source>
        <strain evidence="1 2">DSM 23344</strain>
    </source>
</reference>
<keyword evidence="2" id="KW-1185">Reference proteome</keyword>
<dbReference type="Proteomes" id="UP000294980">
    <property type="component" value="Unassembled WGS sequence"/>
</dbReference>
<organism evidence="1 2">
    <name type="scientific">Chromatocurvus halotolerans</name>
    <dbReference type="NCBI Taxonomy" id="1132028"/>
    <lineage>
        <taxon>Bacteria</taxon>
        <taxon>Pseudomonadati</taxon>
        <taxon>Pseudomonadota</taxon>
        <taxon>Gammaproteobacteria</taxon>
        <taxon>Cellvibrionales</taxon>
        <taxon>Halieaceae</taxon>
        <taxon>Chromatocurvus</taxon>
    </lineage>
</organism>
<protein>
    <recommendedName>
        <fullName evidence="3">Outer membrane protein TolC</fullName>
    </recommendedName>
</protein>
<dbReference type="SUPFAM" id="SSF56954">
    <property type="entry name" value="Outer membrane efflux proteins (OEP)"/>
    <property type="match status" value="1"/>
</dbReference>
<dbReference type="EMBL" id="SLWX01000012">
    <property type="protein sequence ID" value="TCO74703.1"/>
    <property type="molecule type" value="Genomic_DNA"/>
</dbReference>